<evidence type="ECO:0000313" key="1">
    <source>
        <dbReference type="EMBL" id="KAG5568924.1"/>
    </source>
</evidence>
<proteinExistence type="predicted"/>
<comment type="caution">
    <text evidence="1">The sequence shown here is derived from an EMBL/GenBank/DDBJ whole genome shotgun (WGS) entry which is preliminary data.</text>
</comment>
<sequence length="100" mass="11226">MAWEMGCCSAFGHRGDINFVAKFLQFLVRNEGVARLKAIIKSVGRAVIVAALVARSRDRLCRIFLARYREGIGTSTTYPFPCLIFRLCEDSQVPSALWRG</sequence>
<dbReference type="EMBL" id="JACXVP010000020">
    <property type="protein sequence ID" value="KAG5568924.1"/>
    <property type="molecule type" value="Genomic_DNA"/>
</dbReference>
<reference evidence="1" key="1">
    <citation type="submission" date="2020-09" db="EMBL/GenBank/DDBJ databases">
        <title>De no assembly of potato wild relative species, Solanum commersonii.</title>
        <authorList>
            <person name="Cho K."/>
        </authorList>
    </citation>
    <scope>NUCLEOTIDE SEQUENCE</scope>
    <source>
        <strain evidence="1">LZ3.2</strain>
        <tissue evidence="1">Leaf</tissue>
    </source>
</reference>
<dbReference type="AlphaFoldDB" id="A0A9J5W0P5"/>
<accession>A0A9J5W0P5</accession>
<protein>
    <submittedName>
        <fullName evidence="1">Uncharacterized protein</fullName>
    </submittedName>
</protein>
<name>A0A9J5W0P5_SOLCO</name>
<organism evidence="1 2">
    <name type="scientific">Solanum commersonii</name>
    <name type="common">Commerson's wild potato</name>
    <name type="synonym">Commerson's nightshade</name>
    <dbReference type="NCBI Taxonomy" id="4109"/>
    <lineage>
        <taxon>Eukaryota</taxon>
        <taxon>Viridiplantae</taxon>
        <taxon>Streptophyta</taxon>
        <taxon>Embryophyta</taxon>
        <taxon>Tracheophyta</taxon>
        <taxon>Spermatophyta</taxon>
        <taxon>Magnoliopsida</taxon>
        <taxon>eudicotyledons</taxon>
        <taxon>Gunneridae</taxon>
        <taxon>Pentapetalae</taxon>
        <taxon>asterids</taxon>
        <taxon>lamiids</taxon>
        <taxon>Solanales</taxon>
        <taxon>Solanaceae</taxon>
        <taxon>Solanoideae</taxon>
        <taxon>Solaneae</taxon>
        <taxon>Solanum</taxon>
    </lineage>
</organism>
<evidence type="ECO:0000313" key="2">
    <source>
        <dbReference type="Proteomes" id="UP000824120"/>
    </source>
</evidence>
<gene>
    <name evidence="1" type="ORF">H5410_064047</name>
</gene>
<dbReference type="Proteomes" id="UP000824120">
    <property type="component" value="Unassembled WGS sequence"/>
</dbReference>
<keyword evidence="2" id="KW-1185">Reference proteome</keyword>